<evidence type="ECO:0000313" key="6">
    <source>
        <dbReference type="EMBL" id="KIY70260.1"/>
    </source>
</evidence>
<dbReference type="STRING" id="1314674.A0A0D7BJ70"/>
<dbReference type="OrthoDB" id="366214at2759"/>
<evidence type="ECO:0000256" key="1">
    <source>
        <dbReference type="ARBA" id="ARBA00007102"/>
    </source>
</evidence>
<comment type="similarity">
    <text evidence="1">Belongs to the universal ribosomal protein uS10 family.</text>
</comment>
<evidence type="ECO:0000313" key="7">
    <source>
        <dbReference type="Proteomes" id="UP000054007"/>
    </source>
</evidence>
<dbReference type="Pfam" id="PF00338">
    <property type="entry name" value="Ribosomal_S10"/>
    <property type="match status" value="1"/>
</dbReference>
<evidence type="ECO:0000256" key="4">
    <source>
        <dbReference type="SAM" id="MobiDB-lite"/>
    </source>
</evidence>
<evidence type="ECO:0000256" key="3">
    <source>
        <dbReference type="ARBA" id="ARBA00023274"/>
    </source>
</evidence>
<dbReference type="PANTHER" id="PTHR11700">
    <property type="entry name" value="30S RIBOSOMAL PROTEIN S10 FAMILY MEMBER"/>
    <property type="match status" value="1"/>
</dbReference>
<dbReference type="AlphaFoldDB" id="A0A0D7BJ70"/>
<evidence type="ECO:0000256" key="2">
    <source>
        <dbReference type="ARBA" id="ARBA00022980"/>
    </source>
</evidence>
<reference evidence="6 7" key="1">
    <citation type="journal article" date="2015" name="Fungal Genet. Biol.">
        <title>Evolution of novel wood decay mechanisms in Agaricales revealed by the genome sequences of Fistulina hepatica and Cylindrobasidium torrendii.</title>
        <authorList>
            <person name="Floudas D."/>
            <person name="Held B.W."/>
            <person name="Riley R."/>
            <person name="Nagy L.G."/>
            <person name="Koehler G."/>
            <person name="Ransdell A.S."/>
            <person name="Younus H."/>
            <person name="Chow J."/>
            <person name="Chiniquy J."/>
            <person name="Lipzen A."/>
            <person name="Tritt A."/>
            <person name="Sun H."/>
            <person name="Haridas S."/>
            <person name="LaButti K."/>
            <person name="Ohm R.A."/>
            <person name="Kues U."/>
            <person name="Blanchette R.A."/>
            <person name="Grigoriev I.V."/>
            <person name="Minto R.E."/>
            <person name="Hibbett D.S."/>
        </authorList>
    </citation>
    <scope>NUCLEOTIDE SEQUENCE [LARGE SCALE GENOMIC DNA]</scope>
    <source>
        <strain evidence="6 7">FP15055 ss-10</strain>
    </source>
</reference>
<keyword evidence="7" id="KW-1185">Reference proteome</keyword>
<dbReference type="SUPFAM" id="SSF54999">
    <property type="entry name" value="Ribosomal protein S10"/>
    <property type="match status" value="1"/>
</dbReference>
<dbReference type="GO" id="GO:0006412">
    <property type="term" value="P:translation"/>
    <property type="evidence" value="ECO:0007669"/>
    <property type="project" value="InterPro"/>
</dbReference>
<dbReference type="GO" id="GO:0003735">
    <property type="term" value="F:structural constituent of ribosome"/>
    <property type="evidence" value="ECO:0007669"/>
    <property type="project" value="InterPro"/>
</dbReference>
<evidence type="ECO:0000259" key="5">
    <source>
        <dbReference type="SMART" id="SM01403"/>
    </source>
</evidence>
<name>A0A0D7BJ70_9AGAR</name>
<dbReference type="Gene3D" id="3.30.70.600">
    <property type="entry name" value="Ribosomal protein S10 domain"/>
    <property type="match status" value="1"/>
</dbReference>
<dbReference type="InterPro" id="IPR036838">
    <property type="entry name" value="Ribosomal_uS10_dom_sf"/>
</dbReference>
<keyword evidence="3" id="KW-0687">Ribonucleoprotein</keyword>
<dbReference type="EMBL" id="KN880470">
    <property type="protein sequence ID" value="KIY70260.1"/>
    <property type="molecule type" value="Genomic_DNA"/>
</dbReference>
<dbReference type="InterPro" id="IPR027486">
    <property type="entry name" value="Ribosomal_uS10_dom"/>
</dbReference>
<protein>
    <submittedName>
        <fullName evidence="6">Ribosomal protein S10</fullName>
    </submittedName>
</protein>
<organism evidence="6 7">
    <name type="scientific">Cylindrobasidium torrendii FP15055 ss-10</name>
    <dbReference type="NCBI Taxonomy" id="1314674"/>
    <lineage>
        <taxon>Eukaryota</taxon>
        <taxon>Fungi</taxon>
        <taxon>Dikarya</taxon>
        <taxon>Basidiomycota</taxon>
        <taxon>Agaricomycotina</taxon>
        <taxon>Agaricomycetes</taxon>
        <taxon>Agaricomycetidae</taxon>
        <taxon>Agaricales</taxon>
        <taxon>Marasmiineae</taxon>
        <taxon>Physalacriaceae</taxon>
        <taxon>Cylindrobasidium</taxon>
    </lineage>
</organism>
<gene>
    <name evidence="6" type="ORF">CYLTODRAFT_451827</name>
</gene>
<dbReference type="GO" id="GO:0005840">
    <property type="term" value="C:ribosome"/>
    <property type="evidence" value="ECO:0007669"/>
    <property type="project" value="UniProtKB-KW"/>
</dbReference>
<feature type="region of interest" description="Disordered" evidence="4">
    <location>
        <begin position="1"/>
        <end position="36"/>
    </location>
</feature>
<keyword evidence="2 6" id="KW-0689">Ribosomal protein</keyword>
<accession>A0A0D7BJ70</accession>
<proteinExistence type="inferred from homology"/>
<dbReference type="GO" id="GO:1990904">
    <property type="term" value="C:ribonucleoprotein complex"/>
    <property type="evidence" value="ECO:0007669"/>
    <property type="project" value="UniProtKB-KW"/>
</dbReference>
<sequence>MATAAAQMRAKMREMAEAGDSTSAPVVKSSGPDLPEPLRQALAKEQDTRRNFEAHVQEEIRELQDKVPDIGQYVRVVKRMRGPDPMARTRRELFDGPGLDLVKYKPGPHPTGVQSTSALELQHMDLEASVLPMPVPDDIDSLPEREYSASLVHGRAARKAFQHPITHGYPVALIHLRSYHPSLIKIGSHLAAHAAAALGIPATGVAGLPRKKSLWTVIKSPFVHKKSQENFGRTEHSCVIKAYDAHEDVVSRWIAYVERHHVPGTGLRVVRWQRRPLGEGKATGTLTSAQHAPQDKVKELAEKIVREEQQRLAAIA</sequence>
<dbReference type="SMART" id="SM01403">
    <property type="entry name" value="Ribosomal_S10"/>
    <property type="match status" value="1"/>
</dbReference>
<feature type="domain" description="Small ribosomal subunit protein uS10" evidence="5">
    <location>
        <begin position="173"/>
        <end position="270"/>
    </location>
</feature>
<dbReference type="InterPro" id="IPR001848">
    <property type="entry name" value="Ribosomal_uS10"/>
</dbReference>
<dbReference type="Proteomes" id="UP000054007">
    <property type="component" value="Unassembled WGS sequence"/>
</dbReference>